<dbReference type="GO" id="GO:0007166">
    <property type="term" value="P:cell surface receptor signaling pathway"/>
    <property type="evidence" value="ECO:0007669"/>
    <property type="project" value="TreeGrafter"/>
</dbReference>
<proteinExistence type="predicted"/>
<dbReference type="GO" id="GO:0042130">
    <property type="term" value="P:negative regulation of T cell proliferation"/>
    <property type="evidence" value="ECO:0007669"/>
    <property type="project" value="TreeGrafter"/>
</dbReference>
<dbReference type="PANTHER" id="PTHR25466">
    <property type="entry name" value="T-LYMPHOCYTE ACTIVATION ANTIGEN"/>
    <property type="match status" value="1"/>
</dbReference>
<dbReference type="SUPFAM" id="SSF48726">
    <property type="entry name" value="Immunoglobulin"/>
    <property type="match status" value="2"/>
</dbReference>
<dbReference type="Ensembl" id="ENSNBRT00000004448.1">
    <property type="protein sequence ID" value="ENSNBRP00000004311.1"/>
    <property type="gene ID" value="ENSNBRG00000003423.1"/>
</dbReference>
<reference evidence="14" key="2">
    <citation type="submission" date="2025-09" db="UniProtKB">
        <authorList>
            <consortium name="Ensembl"/>
        </authorList>
    </citation>
    <scope>IDENTIFICATION</scope>
</reference>
<dbReference type="GO" id="GO:0031295">
    <property type="term" value="P:T cell costimulation"/>
    <property type="evidence" value="ECO:0007669"/>
    <property type="project" value="TreeGrafter"/>
</dbReference>
<dbReference type="InterPro" id="IPR013106">
    <property type="entry name" value="Ig_V-set"/>
</dbReference>
<evidence type="ECO:0000256" key="11">
    <source>
        <dbReference type="SAM" id="Phobius"/>
    </source>
</evidence>
<dbReference type="AlphaFoldDB" id="A0A3Q4G7J4"/>
<evidence type="ECO:0000259" key="13">
    <source>
        <dbReference type="PROSITE" id="PS50835"/>
    </source>
</evidence>
<keyword evidence="8" id="KW-0675">Receptor</keyword>
<evidence type="ECO:0000256" key="5">
    <source>
        <dbReference type="ARBA" id="ARBA00022989"/>
    </source>
</evidence>
<dbReference type="GO" id="GO:0071222">
    <property type="term" value="P:cellular response to lipopolysaccharide"/>
    <property type="evidence" value="ECO:0007669"/>
    <property type="project" value="TreeGrafter"/>
</dbReference>
<feature type="transmembrane region" description="Helical" evidence="11">
    <location>
        <begin position="217"/>
        <end position="237"/>
    </location>
</feature>
<dbReference type="InterPro" id="IPR013783">
    <property type="entry name" value="Ig-like_fold"/>
</dbReference>
<dbReference type="PANTHER" id="PTHR25466:SF14">
    <property type="entry name" value="BUTYROPHILIN SUBFAMILY 2 MEMBER A2-LIKE-RELATED"/>
    <property type="match status" value="1"/>
</dbReference>
<keyword evidence="10" id="KW-0393">Immunoglobulin domain</keyword>
<evidence type="ECO:0000256" key="1">
    <source>
        <dbReference type="ARBA" id="ARBA00004251"/>
    </source>
</evidence>
<keyword evidence="5 11" id="KW-1133">Transmembrane helix</keyword>
<keyword evidence="7" id="KW-1015">Disulfide bond</keyword>
<evidence type="ECO:0000256" key="9">
    <source>
        <dbReference type="ARBA" id="ARBA00023180"/>
    </source>
</evidence>
<keyword evidence="15" id="KW-1185">Reference proteome</keyword>
<protein>
    <recommendedName>
        <fullName evidence="13">Ig-like domain-containing protein</fullName>
    </recommendedName>
</protein>
<dbReference type="Pfam" id="PF07686">
    <property type="entry name" value="V-set"/>
    <property type="match status" value="1"/>
</dbReference>
<evidence type="ECO:0000313" key="15">
    <source>
        <dbReference type="Proteomes" id="UP000261580"/>
    </source>
</evidence>
<reference evidence="14" key="1">
    <citation type="submission" date="2025-08" db="UniProtKB">
        <authorList>
            <consortium name="Ensembl"/>
        </authorList>
    </citation>
    <scope>IDENTIFICATION</scope>
</reference>
<organism evidence="14 15">
    <name type="scientific">Neolamprologus brichardi</name>
    <name type="common">Fairy cichlid</name>
    <name type="synonym">Lamprologus brichardi</name>
    <dbReference type="NCBI Taxonomy" id="32507"/>
    <lineage>
        <taxon>Eukaryota</taxon>
        <taxon>Metazoa</taxon>
        <taxon>Chordata</taxon>
        <taxon>Craniata</taxon>
        <taxon>Vertebrata</taxon>
        <taxon>Euteleostomi</taxon>
        <taxon>Actinopterygii</taxon>
        <taxon>Neopterygii</taxon>
        <taxon>Teleostei</taxon>
        <taxon>Neoteleostei</taxon>
        <taxon>Acanthomorphata</taxon>
        <taxon>Ovalentaria</taxon>
        <taxon>Cichlomorphae</taxon>
        <taxon>Cichliformes</taxon>
        <taxon>Cichlidae</taxon>
        <taxon>African cichlids</taxon>
        <taxon>Pseudocrenilabrinae</taxon>
        <taxon>Lamprologini</taxon>
        <taxon>Neolamprologus</taxon>
    </lineage>
</organism>
<accession>A0A3Q4G7J4</accession>
<keyword evidence="9" id="KW-0325">Glycoprotein</keyword>
<dbReference type="GeneTree" id="ENSGT00940000163670"/>
<sequence length="255" mass="29089">KHLKGFFFFTTHWFIFFRLNADDVSLPVVADTEVSCIFMESCMLPCSYSGSDVVIHWFQVSAGDLNVHSFYNNQDQLKLQSERFRGRTSLFNDQISAGIASLQLTKVEVQDEGRYNYEGADQKNTIFFSFLEAPVHKVDVYQGENGITCRSEGIYPKPELTWSTSPPSSLTFKNTTTVNQTEQQLYNISSSLILSGSDHDLNFSCTVSTRRNRKSVAFLKMLTVIIAAAVAFIIYTYKKGKQFHFTSLKFILKFY</sequence>
<dbReference type="STRING" id="32507.ENSNBRP00000004311"/>
<feature type="domain" description="Ig-like" evidence="13">
    <location>
        <begin position="128"/>
        <end position="217"/>
    </location>
</feature>
<evidence type="ECO:0000256" key="2">
    <source>
        <dbReference type="ARBA" id="ARBA00022475"/>
    </source>
</evidence>
<keyword evidence="2" id="KW-1003">Cell membrane</keyword>
<feature type="signal peptide" evidence="12">
    <location>
        <begin position="1"/>
        <end position="21"/>
    </location>
</feature>
<evidence type="ECO:0000256" key="8">
    <source>
        <dbReference type="ARBA" id="ARBA00023170"/>
    </source>
</evidence>
<evidence type="ECO:0000313" key="14">
    <source>
        <dbReference type="Ensembl" id="ENSNBRP00000004311.1"/>
    </source>
</evidence>
<dbReference type="Pfam" id="PF22705">
    <property type="entry name" value="C2-set_3"/>
    <property type="match status" value="1"/>
</dbReference>
<dbReference type="Gene3D" id="2.60.40.10">
    <property type="entry name" value="Immunoglobulins"/>
    <property type="match status" value="2"/>
</dbReference>
<dbReference type="GO" id="GO:0042102">
    <property type="term" value="P:positive regulation of T cell proliferation"/>
    <property type="evidence" value="ECO:0007669"/>
    <property type="project" value="TreeGrafter"/>
</dbReference>
<dbReference type="InterPro" id="IPR007110">
    <property type="entry name" value="Ig-like_dom"/>
</dbReference>
<evidence type="ECO:0000256" key="12">
    <source>
        <dbReference type="SAM" id="SignalP"/>
    </source>
</evidence>
<dbReference type="OMA" id="STSEYNQ"/>
<feature type="chain" id="PRO_5018669261" description="Ig-like domain-containing protein" evidence="12">
    <location>
        <begin position="22"/>
        <end position="255"/>
    </location>
</feature>
<keyword evidence="6 11" id="KW-0472">Membrane</keyword>
<keyword evidence="3 11" id="KW-0812">Transmembrane</keyword>
<evidence type="ECO:0000256" key="4">
    <source>
        <dbReference type="ARBA" id="ARBA00022729"/>
    </source>
</evidence>
<comment type="subcellular location">
    <subcellularLocation>
        <location evidence="1">Cell membrane</location>
        <topology evidence="1">Single-pass type I membrane protein</topology>
    </subcellularLocation>
</comment>
<evidence type="ECO:0000256" key="7">
    <source>
        <dbReference type="ARBA" id="ARBA00023157"/>
    </source>
</evidence>
<dbReference type="InterPro" id="IPR051713">
    <property type="entry name" value="T-cell_Activation_Regulation"/>
</dbReference>
<dbReference type="InterPro" id="IPR053896">
    <property type="entry name" value="BTN3A2-like_Ig-C"/>
</dbReference>
<keyword evidence="4 12" id="KW-0732">Signal</keyword>
<dbReference type="PROSITE" id="PS50835">
    <property type="entry name" value="IG_LIKE"/>
    <property type="match status" value="1"/>
</dbReference>
<dbReference type="InterPro" id="IPR036179">
    <property type="entry name" value="Ig-like_dom_sf"/>
</dbReference>
<evidence type="ECO:0000256" key="3">
    <source>
        <dbReference type="ARBA" id="ARBA00022692"/>
    </source>
</evidence>
<dbReference type="Proteomes" id="UP000261580">
    <property type="component" value="Unassembled WGS sequence"/>
</dbReference>
<dbReference type="GO" id="GO:0009897">
    <property type="term" value="C:external side of plasma membrane"/>
    <property type="evidence" value="ECO:0007669"/>
    <property type="project" value="TreeGrafter"/>
</dbReference>
<dbReference type="GO" id="GO:0006955">
    <property type="term" value="P:immune response"/>
    <property type="evidence" value="ECO:0007669"/>
    <property type="project" value="TreeGrafter"/>
</dbReference>
<evidence type="ECO:0000256" key="6">
    <source>
        <dbReference type="ARBA" id="ARBA00023136"/>
    </source>
</evidence>
<name>A0A3Q4G7J4_NEOBR</name>
<evidence type="ECO:0000256" key="10">
    <source>
        <dbReference type="ARBA" id="ARBA00023319"/>
    </source>
</evidence>